<keyword evidence="2" id="KW-1185">Reference proteome</keyword>
<reference evidence="2" key="1">
    <citation type="submission" date="2016-01" db="EMBL/GenBank/DDBJ databases">
        <authorList>
            <person name="Mitreva M."/>
            <person name="Pepin K.H."/>
            <person name="Mihindukulasuriya K.A."/>
            <person name="Fulton R."/>
            <person name="Fronick C."/>
            <person name="O'Laughlin M."/>
            <person name="Miner T."/>
            <person name="Herter B."/>
            <person name="Rosa B.A."/>
            <person name="Cordes M."/>
            <person name="Tomlinson C."/>
            <person name="Wollam A."/>
            <person name="Palsikar V.B."/>
            <person name="Mardis E.R."/>
            <person name="Wilson R.K."/>
        </authorList>
    </citation>
    <scope>NUCLEOTIDE SEQUENCE [LARGE SCALE GENOMIC DNA]</scope>
    <source>
        <strain evidence="2">KA00185</strain>
    </source>
</reference>
<gene>
    <name evidence="1" type="ORF">HMPREF3180_01309</name>
</gene>
<dbReference type="AlphaFoldDB" id="A0A134AAZ4"/>
<name>A0A134AAZ4_9FUSO</name>
<evidence type="ECO:0000313" key="2">
    <source>
        <dbReference type="Proteomes" id="UP000070483"/>
    </source>
</evidence>
<accession>A0A134AAZ4</accession>
<evidence type="ECO:0000313" key="1">
    <source>
        <dbReference type="EMBL" id="KXB64670.1"/>
    </source>
</evidence>
<dbReference type="RefSeq" id="WP_060918018.1">
    <property type="nucleotide sequence ID" value="NZ_KQ960077.1"/>
</dbReference>
<dbReference type="PATRIC" id="fig|157687.3.peg.1304"/>
<protein>
    <submittedName>
        <fullName evidence="1">Uncharacterized protein</fullName>
    </submittedName>
</protein>
<dbReference type="EMBL" id="LSDD01000095">
    <property type="protein sequence ID" value="KXB64670.1"/>
    <property type="molecule type" value="Genomic_DNA"/>
</dbReference>
<dbReference type="OrthoDB" id="1912881at2"/>
<comment type="caution">
    <text evidence="1">The sequence shown here is derived from an EMBL/GenBank/DDBJ whole genome shotgun (WGS) entry which is preliminary data.</text>
</comment>
<dbReference type="Proteomes" id="UP000070483">
    <property type="component" value="Unassembled WGS sequence"/>
</dbReference>
<proteinExistence type="predicted"/>
<organism evidence="1 2">
    <name type="scientific">Leptotrichia wadei</name>
    <dbReference type="NCBI Taxonomy" id="157687"/>
    <lineage>
        <taxon>Bacteria</taxon>
        <taxon>Fusobacteriati</taxon>
        <taxon>Fusobacteriota</taxon>
        <taxon>Fusobacteriia</taxon>
        <taxon>Fusobacteriales</taxon>
        <taxon>Leptotrichiaceae</taxon>
        <taxon>Leptotrichia</taxon>
    </lineage>
</organism>
<sequence length="125" mass="14775">MLSSDERAENFLKRFGFDFDKIDKNEIISLINEEFERAVEERKRCFYDSSECLRVLCGYLFCLGDISDVPLLEKVKYKIDMDMGVAIDGIWIISLENNGIEMKEYDIPSKKELIKYFVDEYKGWL</sequence>